<dbReference type="InterPro" id="IPR021241">
    <property type="entry name" value="CsiV"/>
</dbReference>
<accession>A0A318V5Z8</accession>
<dbReference type="RefSeq" id="WP_110573518.1">
    <property type="nucleotide sequence ID" value="NZ_QKLW01000002.1"/>
</dbReference>
<dbReference type="Proteomes" id="UP000247551">
    <property type="component" value="Unassembled WGS sequence"/>
</dbReference>
<feature type="chain" id="PRO_5016237558" evidence="1">
    <location>
        <begin position="21"/>
        <end position="272"/>
    </location>
</feature>
<keyword evidence="3" id="KW-1185">Reference proteome</keyword>
<proteinExistence type="predicted"/>
<evidence type="ECO:0000313" key="3">
    <source>
        <dbReference type="Proteomes" id="UP000247551"/>
    </source>
</evidence>
<keyword evidence="1" id="KW-0732">Signal</keyword>
<name>A0A318V5Z8_9GAMM</name>
<feature type="signal peptide" evidence="1">
    <location>
        <begin position="1"/>
        <end position="20"/>
    </location>
</feature>
<dbReference type="Pfam" id="PF10972">
    <property type="entry name" value="CsiV"/>
    <property type="match status" value="1"/>
</dbReference>
<reference evidence="2 3" key="1">
    <citation type="submission" date="2018-06" db="EMBL/GenBank/DDBJ databases">
        <title>Genomic Encyclopedia of Type Strains, Phase III (KMG-III): the genomes of soil and plant-associated and newly described type strains.</title>
        <authorList>
            <person name="Whitman W."/>
        </authorList>
    </citation>
    <scope>NUCLEOTIDE SEQUENCE [LARGE SCALE GENOMIC DNA]</scope>
    <source>
        <strain evidence="2 3">CECT 7730</strain>
    </source>
</reference>
<sequence length="272" mass="30529">MKSLIAIALSLTLMNTQVFADDGDIDPDTARAYQGYLVTFLWPEGQSTEQVDYKNVLSTDQLVRLTDEEAAAPISVSQELGKAPFGNIEDKIGSHTKILVNKTWTLIFKHPGDTIYKSFHSQQAKDNYPELTGSISIKLGRYLESDIHYQHYLFDSFTLPDSDQFGLNNESENASFFTETSRENSAAKPEFKEFEPALVLKLNESNKTASKKVNYLDHPIIGTLLYFEPIELEDAIEKIALQTISPETGASLNYNDLKSTNELAKRTISTQE</sequence>
<evidence type="ECO:0000256" key="1">
    <source>
        <dbReference type="SAM" id="SignalP"/>
    </source>
</evidence>
<dbReference type="EMBL" id="QKLW01000002">
    <property type="protein sequence ID" value="PYF83260.1"/>
    <property type="molecule type" value="Genomic_DNA"/>
</dbReference>
<dbReference type="AlphaFoldDB" id="A0A318V5Z8"/>
<protein>
    <submittedName>
        <fullName evidence="2">Peptidoglycan-binding protein CsiV</fullName>
    </submittedName>
</protein>
<organism evidence="2 3">
    <name type="scientific">Marinomonas alcarazii</name>
    <dbReference type="NCBI Taxonomy" id="491949"/>
    <lineage>
        <taxon>Bacteria</taxon>
        <taxon>Pseudomonadati</taxon>
        <taxon>Pseudomonadota</taxon>
        <taxon>Gammaproteobacteria</taxon>
        <taxon>Oceanospirillales</taxon>
        <taxon>Oceanospirillaceae</taxon>
        <taxon>Marinomonas</taxon>
    </lineage>
</organism>
<evidence type="ECO:0000313" key="2">
    <source>
        <dbReference type="EMBL" id="PYF83260.1"/>
    </source>
</evidence>
<gene>
    <name evidence="2" type="ORF">DFP75_102356</name>
</gene>
<comment type="caution">
    <text evidence="2">The sequence shown here is derived from an EMBL/GenBank/DDBJ whole genome shotgun (WGS) entry which is preliminary data.</text>
</comment>